<evidence type="ECO:0000313" key="1">
    <source>
        <dbReference type="EMBL" id="PIR88549.1"/>
    </source>
</evidence>
<dbReference type="AlphaFoldDB" id="A0A2H0UQ28"/>
<dbReference type="EMBL" id="PFBB01000017">
    <property type="protein sequence ID" value="PIR88549.1"/>
    <property type="molecule type" value="Genomic_DNA"/>
</dbReference>
<evidence type="ECO:0000313" key="2">
    <source>
        <dbReference type="Proteomes" id="UP000229615"/>
    </source>
</evidence>
<protein>
    <submittedName>
        <fullName evidence="1">Uncharacterized protein</fullName>
    </submittedName>
</protein>
<proteinExistence type="predicted"/>
<sequence>MEDNYRYFAKLLNVDPLLVAKLDAQMQQHFGDKEVLQRLRGDNEEKVAKTLYNIKPENRDKVDLVVARLRAHVAEDEAELLDLLDSVSGYDKFEKAIKLVKKIHRPKLGYFLKLEKAREILMKRPPKKLLDFVGLSSVEELLEQMDIMEVFSALRFIESNEWMHETFDAVYSGLTPDDFEKRKVEIKVLDKRWKEVAQKFVEKKHHNVSHLKELGVIFLNPIEESSPGKFLRDFALLLHYIHEIRFYSRLFELYSTRPHFATHLKSLLRGDVAEAKISGPNSWLIIQRYLWKENPQDERLSLPRINPESLHWHRAERDLALYTDNGVPQFNMRIWNEADWAGMVLDNKVISFDLEDNVMSFVDFYEKGQVNLFNYHQREALWTKLFSEYVGGDDKLEELLIKSFEDGVVRV</sequence>
<gene>
    <name evidence="1" type="ORF">COU09_01720</name>
</gene>
<comment type="caution">
    <text evidence="1">The sequence shown here is derived from an EMBL/GenBank/DDBJ whole genome shotgun (WGS) entry which is preliminary data.</text>
</comment>
<organism evidence="1 2">
    <name type="scientific">Candidatus Harrisonbacteria bacterium CG10_big_fil_rev_8_21_14_0_10_44_23</name>
    <dbReference type="NCBI Taxonomy" id="1974585"/>
    <lineage>
        <taxon>Bacteria</taxon>
        <taxon>Candidatus Harrisoniibacteriota</taxon>
    </lineage>
</organism>
<dbReference type="Proteomes" id="UP000229615">
    <property type="component" value="Unassembled WGS sequence"/>
</dbReference>
<name>A0A2H0UQ28_9BACT</name>
<reference evidence="2" key="1">
    <citation type="submission" date="2017-09" db="EMBL/GenBank/DDBJ databases">
        <title>Depth-based differentiation of microbial function through sediment-hosted aquifers and enrichment of novel symbionts in the deep terrestrial subsurface.</title>
        <authorList>
            <person name="Probst A.J."/>
            <person name="Ladd B."/>
            <person name="Jarett J.K."/>
            <person name="Geller-Mcgrath D.E."/>
            <person name="Sieber C.M.K."/>
            <person name="Emerson J.B."/>
            <person name="Anantharaman K."/>
            <person name="Thomas B.C."/>
            <person name="Malmstrom R."/>
            <person name="Stieglmeier M."/>
            <person name="Klingl A."/>
            <person name="Woyke T."/>
            <person name="Ryan C.M."/>
            <person name="Banfield J.F."/>
        </authorList>
    </citation>
    <scope>NUCLEOTIDE SEQUENCE [LARGE SCALE GENOMIC DNA]</scope>
</reference>
<accession>A0A2H0UQ28</accession>